<dbReference type="EMBL" id="JBJKFK010007997">
    <property type="protein sequence ID" value="KAL3307200.1"/>
    <property type="molecule type" value="Genomic_DNA"/>
</dbReference>
<dbReference type="Gene3D" id="2.60.40.10">
    <property type="entry name" value="Immunoglobulins"/>
    <property type="match status" value="1"/>
</dbReference>
<accession>A0ABD2PIJ7</accession>
<gene>
    <name evidence="1" type="ORF">Ciccas_014293</name>
</gene>
<dbReference type="InterPro" id="IPR033305">
    <property type="entry name" value="Hydin-like"/>
</dbReference>
<name>A0ABD2PIJ7_9PLAT</name>
<evidence type="ECO:0000313" key="2">
    <source>
        <dbReference type="Proteomes" id="UP001626550"/>
    </source>
</evidence>
<dbReference type="AlphaFoldDB" id="A0ABD2PIJ7"/>
<dbReference type="PANTHER" id="PTHR23053:SF0">
    <property type="entry name" value="HYDROCEPHALUS-INDUCING PROTEIN HOMOLOG"/>
    <property type="match status" value="1"/>
</dbReference>
<comment type="caution">
    <text evidence="1">The sequence shown here is derived from an EMBL/GenBank/DDBJ whole genome shotgun (WGS) entry which is preliminary data.</text>
</comment>
<organism evidence="1 2">
    <name type="scientific">Cichlidogyrus casuarinus</name>
    <dbReference type="NCBI Taxonomy" id="1844966"/>
    <lineage>
        <taxon>Eukaryota</taxon>
        <taxon>Metazoa</taxon>
        <taxon>Spiralia</taxon>
        <taxon>Lophotrochozoa</taxon>
        <taxon>Platyhelminthes</taxon>
        <taxon>Monogenea</taxon>
        <taxon>Monopisthocotylea</taxon>
        <taxon>Dactylogyridea</taxon>
        <taxon>Ancyrocephalidae</taxon>
        <taxon>Cichlidogyrus</taxon>
    </lineage>
</organism>
<keyword evidence="2" id="KW-1185">Reference proteome</keyword>
<protein>
    <submittedName>
        <fullName evidence="1">Uncharacterized protein</fullName>
    </submittedName>
</protein>
<evidence type="ECO:0000313" key="1">
    <source>
        <dbReference type="EMBL" id="KAL3307200.1"/>
    </source>
</evidence>
<sequence>MYTISPASGAIPPGNAVLVNVECVADAVGVCEELLGIEITDRDTRKYKLAVPYKLSVESCLPAIEVNNFASVFEEHRICDSLVNRPASSAIQNGHDFVAGVYFQQENCFQFDGVLVGNTVKARLRLNNPTRVPADVTCSIKLAGSVATAAGNQSGRISSRSATAMAAQNAASALSDSFEISPSRLQIKPLSYETVVLSFQPQALQSYEAIFEALLENVPPGMLNPVPTGAASVQSESKSRLGSPPYFISSQETADNNSSDVRQGVRMNFKIVGKGQLPHFALLQPSLKKPTGEAVCVFKRLKLGKSAREPLVIANNGHLPATVS</sequence>
<dbReference type="Proteomes" id="UP001626550">
    <property type="component" value="Unassembled WGS sequence"/>
</dbReference>
<proteinExistence type="predicted"/>
<dbReference type="PANTHER" id="PTHR23053">
    <property type="entry name" value="DLEC1 DELETED IN LUNG AND ESOPHAGEAL CANCER 1"/>
    <property type="match status" value="1"/>
</dbReference>
<reference evidence="1 2" key="1">
    <citation type="submission" date="2024-11" db="EMBL/GenBank/DDBJ databases">
        <title>Adaptive evolution of stress response genes in parasites aligns with host niche diversity.</title>
        <authorList>
            <person name="Hahn C."/>
            <person name="Resl P."/>
        </authorList>
    </citation>
    <scope>NUCLEOTIDE SEQUENCE [LARGE SCALE GENOMIC DNA]</scope>
    <source>
        <strain evidence="1">EGGRZ-B1_66</strain>
        <tissue evidence="1">Body</tissue>
    </source>
</reference>
<dbReference type="InterPro" id="IPR013783">
    <property type="entry name" value="Ig-like_fold"/>
</dbReference>